<accession>A0A7C8IVM9</accession>
<dbReference type="InParanoid" id="A0A7C8IVM9"/>
<sequence length="391" mass="42838">MMSSLRGLSLLRATGSRLSHSPSLHHHHFRPGHIASRISPSPSPPQHTRHGRRSFHWQSAISTTIEGTQSLIVDLHTVTNLPWFLTIPLVAFTVGAVFRLPSLAYNRRILQRRANFDLLLQAWNARIQKDVVREGIPVSSQLSEVKARQDKALKRIYRKLGLQDWRLWSGVLSFPFWLLAIDAVRRLCGGPRGLIGLSIAGFGGPSEAANAETSSLSPGSAVDTSTLDPAAVSSAVEATSAAIVDPSLTFEGCLWFTDLTASDPYHILPFALSASLVLNLLPKSSGQFLDRVRIALGRRPKSARAQTLGRDEKVGSRERTFANFHVGLIGIAALVGPLTLDLPAALHLYWLTSSMSNALFTKGLKHLMPVKTRVLQRCTGVEVSVIKPQRR</sequence>
<dbReference type="GO" id="GO:0005743">
    <property type="term" value="C:mitochondrial inner membrane"/>
    <property type="evidence" value="ECO:0007669"/>
    <property type="project" value="TreeGrafter"/>
</dbReference>
<dbReference type="GO" id="GO:0033617">
    <property type="term" value="P:mitochondrial respiratory chain complex IV assembly"/>
    <property type="evidence" value="ECO:0007669"/>
    <property type="project" value="TreeGrafter"/>
</dbReference>
<dbReference type="PANTHER" id="PTHR12428:SF65">
    <property type="entry name" value="CYTOCHROME C OXIDASE ASSEMBLY PROTEIN COX18, MITOCHONDRIAL"/>
    <property type="match status" value="1"/>
</dbReference>
<evidence type="ECO:0000313" key="9">
    <source>
        <dbReference type="Proteomes" id="UP000481858"/>
    </source>
</evidence>
<evidence type="ECO:0000256" key="7">
    <source>
        <dbReference type="SAM" id="Phobius"/>
    </source>
</evidence>
<keyword evidence="4 7" id="KW-1133">Transmembrane helix</keyword>
<comment type="caution">
    <text evidence="8">The sequence shown here is derived from an EMBL/GenBank/DDBJ whole genome shotgun (WGS) entry which is preliminary data.</text>
</comment>
<keyword evidence="3 7" id="KW-0812">Transmembrane</keyword>
<comment type="subcellular location">
    <subcellularLocation>
        <location evidence="1">Membrane</location>
        <topology evidence="1">Multi-pass membrane protein</topology>
    </subcellularLocation>
</comment>
<evidence type="ECO:0000256" key="1">
    <source>
        <dbReference type="ARBA" id="ARBA00004141"/>
    </source>
</evidence>
<evidence type="ECO:0000256" key="6">
    <source>
        <dbReference type="SAM" id="MobiDB-lite"/>
    </source>
</evidence>
<feature type="region of interest" description="Disordered" evidence="6">
    <location>
        <begin position="32"/>
        <end position="53"/>
    </location>
</feature>
<keyword evidence="5 7" id="KW-0472">Membrane</keyword>
<feature type="transmembrane region" description="Helical" evidence="7">
    <location>
        <begin position="320"/>
        <end position="340"/>
    </location>
</feature>
<dbReference type="Proteomes" id="UP000481858">
    <property type="component" value="Unassembled WGS sequence"/>
</dbReference>
<dbReference type="PANTHER" id="PTHR12428">
    <property type="entry name" value="OXA1"/>
    <property type="match status" value="1"/>
</dbReference>
<proteinExistence type="inferred from homology"/>
<evidence type="ECO:0000256" key="4">
    <source>
        <dbReference type="ARBA" id="ARBA00022989"/>
    </source>
</evidence>
<reference evidence="8 9" key="1">
    <citation type="submission" date="2019-12" db="EMBL/GenBank/DDBJ databases">
        <title>Draft genome sequence of the ascomycete Xylaria multiplex DSM 110363.</title>
        <authorList>
            <person name="Buettner E."/>
            <person name="Kellner H."/>
        </authorList>
    </citation>
    <scope>NUCLEOTIDE SEQUENCE [LARGE SCALE GENOMIC DNA]</scope>
    <source>
        <strain evidence="8 9">DSM 110363</strain>
    </source>
</reference>
<gene>
    <name evidence="8" type="ORF">GQX73_g2044</name>
</gene>
<dbReference type="InterPro" id="IPR001708">
    <property type="entry name" value="YidC/ALB3/OXA1/COX18"/>
</dbReference>
<evidence type="ECO:0000256" key="2">
    <source>
        <dbReference type="ARBA" id="ARBA00009877"/>
    </source>
</evidence>
<feature type="transmembrane region" description="Helical" evidence="7">
    <location>
        <begin position="83"/>
        <end position="105"/>
    </location>
</feature>
<evidence type="ECO:0000313" key="8">
    <source>
        <dbReference type="EMBL" id="KAF2971458.1"/>
    </source>
</evidence>
<evidence type="ECO:0000256" key="3">
    <source>
        <dbReference type="ARBA" id="ARBA00022692"/>
    </source>
</evidence>
<dbReference type="EMBL" id="WUBL01000013">
    <property type="protein sequence ID" value="KAF2971458.1"/>
    <property type="molecule type" value="Genomic_DNA"/>
</dbReference>
<dbReference type="GO" id="GO:0032979">
    <property type="term" value="P:protein insertion into mitochondrial inner membrane from matrix"/>
    <property type="evidence" value="ECO:0007669"/>
    <property type="project" value="TreeGrafter"/>
</dbReference>
<dbReference type="OrthoDB" id="2148490at2759"/>
<evidence type="ECO:0000256" key="5">
    <source>
        <dbReference type="ARBA" id="ARBA00023136"/>
    </source>
</evidence>
<keyword evidence="9" id="KW-1185">Reference proteome</keyword>
<dbReference type="AlphaFoldDB" id="A0A7C8IVM9"/>
<dbReference type="GO" id="GO:0032977">
    <property type="term" value="F:membrane insertase activity"/>
    <property type="evidence" value="ECO:0007669"/>
    <property type="project" value="InterPro"/>
</dbReference>
<comment type="similarity">
    <text evidence="2">Belongs to the OXA1/ALB3/YidC family.</text>
</comment>
<protein>
    <submittedName>
        <fullName evidence="8">Uncharacterized protein</fullName>
    </submittedName>
</protein>
<organism evidence="8 9">
    <name type="scientific">Xylaria multiplex</name>
    <dbReference type="NCBI Taxonomy" id="323545"/>
    <lineage>
        <taxon>Eukaryota</taxon>
        <taxon>Fungi</taxon>
        <taxon>Dikarya</taxon>
        <taxon>Ascomycota</taxon>
        <taxon>Pezizomycotina</taxon>
        <taxon>Sordariomycetes</taxon>
        <taxon>Xylariomycetidae</taxon>
        <taxon>Xylariales</taxon>
        <taxon>Xylariaceae</taxon>
        <taxon>Xylaria</taxon>
    </lineage>
</organism>
<name>A0A7C8IVM9_9PEZI</name>